<comment type="caution">
    <text evidence="1">The sequence shown here is derived from an EMBL/GenBank/DDBJ whole genome shotgun (WGS) entry which is preliminary data.</text>
</comment>
<proteinExistence type="predicted"/>
<name>A0A507ZTY1_9GAMM</name>
<dbReference type="RefSeq" id="WP_141519468.1">
    <property type="nucleotide sequence ID" value="NZ_VICE01000137.1"/>
</dbReference>
<accession>A0A507ZTY1</accession>
<evidence type="ECO:0000313" key="2">
    <source>
        <dbReference type="Proteomes" id="UP000318212"/>
    </source>
</evidence>
<sequence length="349" mass="38610">MPPKVISRALQMKRVRFKGRTSKGKPIAYPAIDDLLKRIKALKPHWAQRHHPLPNPSEPFAAGTSCSFLVDVRPRTTGDMKGVYFEVGTYTHGAAHQQITLDYSQAEPPLENATLPHDGRHARAISNVIRGVALGETIILDSPKGTGGYGAAQQLLSRLIIQNCLKPPRPPGEPPHKTPTWPGIELMDVMSNDLRREIERGGGVATVYMRVAEATPGEDDSWQSRLRGNLDAMPHASKFHAKWEADDEPLDTDSVLGAVDEFSEDDSTIEALTLELVHGNRIRTLGKFKVRKPIDVTIDSAGVLHTSDIVNGLWQYLDELRSPDPEQWRLIDDNGNFTTHATVSFTTNS</sequence>
<organism evidence="1 2">
    <name type="scientific">Marilutibacter aestuarii</name>
    <dbReference type="NCBI Taxonomy" id="1706195"/>
    <lineage>
        <taxon>Bacteria</taxon>
        <taxon>Pseudomonadati</taxon>
        <taxon>Pseudomonadota</taxon>
        <taxon>Gammaproteobacteria</taxon>
        <taxon>Lysobacterales</taxon>
        <taxon>Lysobacteraceae</taxon>
        <taxon>Marilutibacter</taxon>
    </lineage>
</organism>
<dbReference type="Proteomes" id="UP000318212">
    <property type="component" value="Unassembled WGS sequence"/>
</dbReference>
<reference evidence="1 2" key="1">
    <citation type="submission" date="2019-06" db="EMBL/GenBank/DDBJ databases">
        <title>Lysobacter alkalisoli sp. nov. isolated from saline soil.</title>
        <authorList>
            <person name="Sun J.-Q."/>
            <person name="Xu L."/>
        </authorList>
    </citation>
    <scope>NUCLEOTIDE SEQUENCE [LARGE SCALE GENOMIC DNA]</scope>
    <source>
        <strain evidence="1 2">JCM 31130</strain>
    </source>
</reference>
<dbReference type="OrthoDB" id="9868428at2"/>
<gene>
    <name evidence="1" type="ORF">FKV25_14300</name>
</gene>
<keyword evidence="2" id="KW-1185">Reference proteome</keyword>
<dbReference type="EMBL" id="VICE01000137">
    <property type="protein sequence ID" value="TQD40397.1"/>
    <property type="molecule type" value="Genomic_DNA"/>
</dbReference>
<evidence type="ECO:0000313" key="1">
    <source>
        <dbReference type="EMBL" id="TQD40397.1"/>
    </source>
</evidence>
<protein>
    <submittedName>
        <fullName evidence="1">Uncharacterized protein</fullName>
    </submittedName>
</protein>
<dbReference type="AlphaFoldDB" id="A0A507ZTY1"/>